<dbReference type="InterPro" id="IPR056125">
    <property type="entry name" value="DUF7708"/>
</dbReference>
<dbReference type="Gene3D" id="3.40.50.300">
    <property type="entry name" value="P-loop containing nucleotide triphosphate hydrolases"/>
    <property type="match status" value="1"/>
</dbReference>
<accession>A0A194XA48</accession>
<sequence length="1305" mass="148157">MKKIIHALREEPERRPPGDRSAMFSLERVIVQSVEDLWTLLPENLLQSAENQWQEALPRSEVVEKMHCSRYVTLGELILPSASMATPINALQCEFEETARVFKDSLPDSIPLDEILKVTSSNDVYDITDKIQQTGGGLRNLPKMRLYLERLKGYTGVINDIIDGSRDVLALLWGPIALLLQWSRTPSTAYDSIINVAAEIGQALPDFQASAAIFDQNMEAKEILMLFFKDILNFYREALEPFSRPSWMHVFDRMWPKHNAHILEVARHIGRLTRLMRTEIRLEHIKQEYEFRKDALEGFKAQKREARRQEFHRIMTFLSPCRYDDTLHRLRDRRCEKTGGWLFMDETFTKWLNNSQEENRILWLKGIPGAGKTVLSSAIVDKLRCTQGTTTAFAFLTYQEAKTSALSITHSLIFQLAGRDEDLMAIICDSMVDDLKNDLTAAINLLSPLIQYVGSVYLVIDGIDEISETERRRLVIELLRLAKICERLRIILSSRSEADIMRLLDETAVVIPVHDHNEESIKDYIHERSQYIFHTRKIFPKAQVEIRKLLVPLANRAKGMFLYARLIMDTIATMHDMSEILKELAVLPESLDHAYHRIIVRLGDHKDKRKSEQARRLLGWVACTSTPLTIEDAQQALVVRPGNRDQVFDIVAKLDVIEVLGPIVETVDTYIRFVHFTAKEYISSPHLGAQLIDMNQATLDLAMRCIEYICQRHHDPGLTAKERSENVSTGQYSFHAFSTRMWFDLVCQYLRSIKSASPSANLIDVIQMLWEARKIQDFDSTVRGGSEDESDNEATLGTLDVKHPLLHQLLCRTSRFRNSSFQFTGKTNRDSQKEKRDPLTISATSQRIRQALDDALCNSPTGWLISGEPGCHENCAYILQYYGPRPFKCRFPQCEFWQHGFQKRVSRNRHEHSHDNPLTCPVPGCESGLIGFLSERMLQSHFKQAHQSDPPQVSFDGQDLAQDGVEALLSDLVQEDQVGVVQKVLSTFPNALQVNDSRHKLRMLAAFAASDAMLELLEEPADYDEAKLVSEAWADCIAESIKGRNGSTLRYLLSRAKPFFDSKLKIAYGSADFFRVPEGKDHSRRVLLISQLVSNDWLEGMKICAKWLRSGLNIFPSRGPNLTLIKRLLGGNKTILAAASHSLGDQQLLCLWRDSGIVAILDQKWASQTLRSVAEFGCSITLATYLLGHGANINARPGSTRKTALHCAACNTSAEGAEMIRFLLLNGADPEADQKTADSAGKRRGKKIRDEEGANGIHRWLGKTWDELIEETKRIRHDREAGKELISTIGEGKEIGCSDREHIAK</sequence>
<name>A0A194XA48_MOLSC</name>
<dbReference type="InterPro" id="IPR027417">
    <property type="entry name" value="P-loop_NTPase"/>
</dbReference>
<organism evidence="4 5">
    <name type="scientific">Mollisia scopiformis</name>
    <name type="common">Conifer needle endophyte fungus</name>
    <name type="synonym">Phialocephala scopiformis</name>
    <dbReference type="NCBI Taxonomy" id="149040"/>
    <lineage>
        <taxon>Eukaryota</taxon>
        <taxon>Fungi</taxon>
        <taxon>Dikarya</taxon>
        <taxon>Ascomycota</taxon>
        <taxon>Pezizomycotina</taxon>
        <taxon>Leotiomycetes</taxon>
        <taxon>Helotiales</taxon>
        <taxon>Mollisiaceae</taxon>
        <taxon>Mollisia</taxon>
    </lineage>
</organism>
<dbReference type="Proteomes" id="UP000070700">
    <property type="component" value="Unassembled WGS sequence"/>
</dbReference>
<dbReference type="GeneID" id="28826731"/>
<evidence type="ECO:0000313" key="4">
    <source>
        <dbReference type="EMBL" id="KUJ17014.1"/>
    </source>
</evidence>
<protein>
    <recommendedName>
        <fullName evidence="3">NACHT domain-containing protein</fullName>
    </recommendedName>
</protein>
<dbReference type="EMBL" id="KQ947415">
    <property type="protein sequence ID" value="KUJ17014.1"/>
    <property type="molecule type" value="Genomic_DNA"/>
</dbReference>
<proteinExistence type="predicted"/>
<dbReference type="Pfam" id="PF24809">
    <property type="entry name" value="DUF7708"/>
    <property type="match status" value="1"/>
</dbReference>
<dbReference type="PANTHER" id="PTHR10039">
    <property type="entry name" value="AMELOGENIN"/>
    <property type="match status" value="1"/>
</dbReference>
<dbReference type="SUPFAM" id="SSF48403">
    <property type="entry name" value="Ankyrin repeat"/>
    <property type="match status" value="1"/>
</dbReference>
<dbReference type="InterPro" id="IPR056884">
    <property type="entry name" value="NPHP3-like_N"/>
</dbReference>
<dbReference type="PROSITE" id="PS50088">
    <property type="entry name" value="ANK_REPEAT"/>
    <property type="match status" value="1"/>
</dbReference>
<dbReference type="KEGG" id="psco:LY89DRAFT_69875"/>
<keyword evidence="5" id="KW-1185">Reference proteome</keyword>
<dbReference type="InterPro" id="IPR036770">
    <property type="entry name" value="Ankyrin_rpt-contain_sf"/>
</dbReference>
<evidence type="ECO:0000313" key="5">
    <source>
        <dbReference type="Proteomes" id="UP000070700"/>
    </source>
</evidence>
<dbReference type="OrthoDB" id="4062651at2759"/>
<feature type="domain" description="NACHT" evidence="3">
    <location>
        <begin position="360"/>
        <end position="498"/>
    </location>
</feature>
<evidence type="ECO:0000259" key="3">
    <source>
        <dbReference type="PROSITE" id="PS50837"/>
    </source>
</evidence>
<dbReference type="STRING" id="149040.A0A194XA48"/>
<dbReference type="InterPro" id="IPR054471">
    <property type="entry name" value="GPIID_WHD"/>
</dbReference>
<feature type="repeat" description="ANK" evidence="2">
    <location>
        <begin position="1200"/>
        <end position="1235"/>
    </location>
</feature>
<reference evidence="4 5" key="1">
    <citation type="submission" date="2015-10" db="EMBL/GenBank/DDBJ databases">
        <title>Full genome of DAOMC 229536 Phialocephala scopiformis, a fungal endophyte of spruce producing the potent anti-insectan compound rugulosin.</title>
        <authorList>
            <consortium name="DOE Joint Genome Institute"/>
            <person name="Walker A.K."/>
            <person name="Frasz S.L."/>
            <person name="Seifert K.A."/>
            <person name="Miller J.D."/>
            <person name="Mondo S.J."/>
            <person name="Labutti K."/>
            <person name="Lipzen A."/>
            <person name="Dockter R."/>
            <person name="Kennedy M."/>
            <person name="Grigoriev I.V."/>
            <person name="Spatafora J.W."/>
        </authorList>
    </citation>
    <scope>NUCLEOTIDE SEQUENCE [LARGE SCALE GENOMIC DNA]</scope>
    <source>
        <strain evidence="4 5">CBS 120377</strain>
    </source>
</reference>
<evidence type="ECO:0000256" key="1">
    <source>
        <dbReference type="ARBA" id="ARBA00022737"/>
    </source>
</evidence>
<dbReference type="SUPFAM" id="SSF52540">
    <property type="entry name" value="P-loop containing nucleoside triphosphate hydrolases"/>
    <property type="match status" value="1"/>
</dbReference>
<dbReference type="Pfam" id="PF22939">
    <property type="entry name" value="WHD_GPIID"/>
    <property type="match status" value="1"/>
</dbReference>
<dbReference type="InterPro" id="IPR007111">
    <property type="entry name" value="NACHT_NTPase"/>
</dbReference>
<dbReference type="PROSITE" id="PS50837">
    <property type="entry name" value="NACHT"/>
    <property type="match status" value="1"/>
</dbReference>
<keyword evidence="2" id="KW-0040">ANK repeat</keyword>
<dbReference type="PANTHER" id="PTHR10039:SF14">
    <property type="entry name" value="NACHT DOMAIN-CONTAINING PROTEIN"/>
    <property type="match status" value="1"/>
</dbReference>
<dbReference type="Pfam" id="PF24883">
    <property type="entry name" value="NPHP3_N"/>
    <property type="match status" value="1"/>
</dbReference>
<dbReference type="RefSeq" id="XP_018071369.1">
    <property type="nucleotide sequence ID" value="XM_018217005.1"/>
</dbReference>
<keyword evidence="1" id="KW-0677">Repeat</keyword>
<dbReference type="InParanoid" id="A0A194XA48"/>
<gene>
    <name evidence="4" type="ORF">LY89DRAFT_69875</name>
</gene>
<evidence type="ECO:0000256" key="2">
    <source>
        <dbReference type="PROSITE-ProRule" id="PRU00023"/>
    </source>
</evidence>
<dbReference type="Pfam" id="PF00023">
    <property type="entry name" value="Ank"/>
    <property type="match status" value="1"/>
</dbReference>
<dbReference type="InterPro" id="IPR002110">
    <property type="entry name" value="Ankyrin_rpt"/>
</dbReference>
<dbReference type="Gene3D" id="1.25.40.20">
    <property type="entry name" value="Ankyrin repeat-containing domain"/>
    <property type="match status" value="1"/>
</dbReference>